<evidence type="ECO:0000259" key="6">
    <source>
        <dbReference type="Pfam" id="PF08546"/>
    </source>
</evidence>
<dbReference type="SUPFAM" id="SSF51735">
    <property type="entry name" value="NAD(P)-binding Rossmann-fold domains"/>
    <property type="match status" value="1"/>
</dbReference>
<evidence type="ECO:0000256" key="3">
    <source>
        <dbReference type="ARBA" id="ARBA00023002"/>
    </source>
</evidence>
<dbReference type="InterPro" id="IPR013752">
    <property type="entry name" value="KPA_reductase"/>
</dbReference>
<dbReference type="InterPro" id="IPR013328">
    <property type="entry name" value="6PGD_dom2"/>
</dbReference>
<proteinExistence type="inferred from homology"/>
<evidence type="ECO:0000256" key="4">
    <source>
        <dbReference type="RuleBase" id="RU362068"/>
    </source>
</evidence>
<dbReference type="EC" id="1.1.1.169" evidence="4"/>
<dbReference type="EMBL" id="JBHMCR010000003">
    <property type="protein sequence ID" value="MFB9519231.1"/>
    <property type="molecule type" value="Genomic_DNA"/>
</dbReference>
<evidence type="ECO:0000256" key="1">
    <source>
        <dbReference type="ARBA" id="ARBA00007870"/>
    </source>
</evidence>
<dbReference type="InterPro" id="IPR003710">
    <property type="entry name" value="ApbA"/>
</dbReference>
<dbReference type="Gene3D" id="1.10.1040.10">
    <property type="entry name" value="N-(1-d-carboxylethyl)-l-norvaline Dehydrogenase, domain 2"/>
    <property type="match status" value="1"/>
</dbReference>
<evidence type="ECO:0000259" key="5">
    <source>
        <dbReference type="Pfam" id="PF02558"/>
    </source>
</evidence>
<comment type="function">
    <text evidence="4">Catalyzes the NADPH-dependent reduction of ketopantoate into pantoic acid.</text>
</comment>
<keyword evidence="3 4" id="KW-0560">Oxidoreductase</keyword>
<dbReference type="Pfam" id="PF08546">
    <property type="entry name" value="ApbA_C"/>
    <property type="match status" value="1"/>
</dbReference>
<gene>
    <name evidence="7" type="ORF">ACFFTU_04590</name>
</gene>
<comment type="similarity">
    <text evidence="1 4">Belongs to the ketopantoate reductase family.</text>
</comment>
<accession>A0ABV5P7Q7</accession>
<protein>
    <recommendedName>
        <fullName evidence="4">2-dehydropantoate 2-reductase</fullName>
        <ecNumber evidence="4">1.1.1.169</ecNumber>
    </recommendedName>
    <alternativeName>
        <fullName evidence="4">Ketopantoate reductase</fullName>
    </alternativeName>
</protein>
<dbReference type="PANTHER" id="PTHR21708:SF26">
    <property type="entry name" value="2-DEHYDROPANTOATE 2-REDUCTASE"/>
    <property type="match status" value="1"/>
</dbReference>
<dbReference type="InterPro" id="IPR051402">
    <property type="entry name" value="KPR-Related"/>
</dbReference>
<name>A0ABV5P7Q7_STRCM</name>
<evidence type="ECO:0000313" key="7">
    <source>
        <dbReference type="EMBL" id="MFB9519231.1"/>
    </source>
</evidence>
<feature type="domain" description="Ketopantoate reductase C-terminal" evidence="6">
    <location>
        <begin position="184"/>
        <end position="304"/>
    </location>
</feature>
<keyword evidence="4" id="KW-0566">Pantothenate biosynthesis</keyword>
<organism evidence="7 8">
    <name type="scientific">Streptomyces cremeus</name>
    <dbReference type="NCBI Taxonomy" id="66881"/>
    <lineage>
        <taxon>Bacteria</taxon>
        <taxon>Bacillati</taxon>
        <taxon>Actinomycetota</taxon>
        <taxon>Actinomycetes</taxon>
        <taxon>Kitasatosporales</taxon>
        <taxon>Streptomycetaceae</taxon>
        <taxon>Streptomyces</taxon>
    </lineage>
</organism>
<feature type="domain" description="Ketopantoate reductase N-terminal" evidence="5">
    <location>
        <begin position="3"/>
        <end position="157"/>
    </location>
</feature>
<dbReference type="RefSeq" id="WP_345225682.1">
    <property type="nucleotide sequence ID" value="NZ_BAAAXE010000013.1"/>
</dbReference>
<dbReference type="InterPro" id="IPR036291">
    <property type="entry name" value="NAD(P)-bd_dom_sf"/>
</dbReference>
<dbReference type="PANTHER" id="PTHR21708">
    <property type="entry name" value="PROBABLE 2-DEHYDROPANTOATE 2-REDUCTASE"/>
    <property type="match status" value="1"/>
</dbReference>
<sequence length="314" mass="32301">MRILVIGAGATGGYFGARLVQAGHDVTFLVRPARADALRRRGLRLTGLGEPEERVEPRLLTAAEVSEGSGAEPYDLILLTVKATGLARAVEDFAPLVGPGTVILPVLNGLAHLGLLADRFGAHRVWGGVAKVITTLGDDGDIVRLAPMAALAFGPLDGADPGRAERTAALFDAVAGMEATASADIVGDMWAKWSFIVTISSVNILGRGSVGDVVAVPGGDALGPAVFAEAAAVAAASGHELAQDVRDMAVGMATGAGSPLTTSLYRDVAAGLPSEAEHLFGDLVARARARRVPTPLLDLATLQLRVQEGRLRTA</sequence>
<comment type="caution">
    <text evidence="7">The sequence shown here is derived from an EMBL/GenBank/DDBJ whole genome shotgun (WGS) entry which is preliminary data.</text>
</comment>
<keyword evidence="2 4" id="KW-0521">NADP</keyword>
<evidence type="ECO:0000256" key="2">
    <source>
        <dbReference type="ARBA" id="ARBA00022857"/>
    </source>
</evidence>
<evidence type="ECO:0000313" key="8">
    <source>
        <dbReference type="Proteomes" id="UP001589718"/>
    </source>
</evidence>
<comment type="catalytic activity">
    <reaction evidence="4">
        <text>(R)-pantoate + NADP(+) = 2-dehydropantoate + NADPH + H(+)</text>
        <dbReference type="Rhea" id="RHEA:16233"/>
        <dbReference type="ChEBI" id="CHEBI:11561"/>
        <dbReference type="ChEBI" id="CHEBI:15378"/>
        <dbReference type="ChEBI" id="CHEBI:15980"/>
        <dbReference type="ChEBI" id="CHEBI:57783"/>
        <dbReference type="ChEBI" id="CHEBI:58349"/>
        <dbReference type="EC" id="1.1.1.169"/>
    </reaction>
</comment>
<reference evidence="7 8" key="1">
    <citation type="submission" date="2024-09" db="EMBL/GenBank/DDBJ databases">
        <authorList>
            <person name="Sun Q."/>
            <person name="Mori K."/>
        </authorList>
    </citation>
    <scope>NUCLEOTIDE SEQUENCE [LARGE SCALE GENOMIC DNA]</scope>
    <source>
        <strain evidence="7 8">JCM 4362</strain>
    </source>
</reference>
<dbReference type="SUPFAM" id="SSF48179">
    <property type="entry name" value="6-phosphogluconate dehydrogenase C-terminal domain-like"/>
    <property type="match status" value="1"/>
</dbReference>
<comment type="pathway">
    <text evidence="4">Cofactor biosynthesis; (R)-pantothenate biosynthesis; (R)-pantoate from 3-methyl-2-oxobutanoate: step 2/2.</text>
</comment>
<dbReference type="InterPro" id="IPR008927">
    <property type="entry name" value="6-PGluconate_DH-like_C_sf"/>
</dbReference>
<dbReference type="Pfam" id="PF02558">
    <property type="entry name" value="ApbA"/>
    <property type="match status" value="1"/>
</dbReference>
<dbReference type="NCBIfam" id="TIGR00745">
    <property type="entry name" value="apbA_panE"/>
    <property type="match status" value="1"/>
</dbReference>
<dbReference type="Proteomes" id="UP001589718">
    <property type="component" value="Unassembled WGS sequence"/>
</dbReference>
<dbReference type="Gene3D" id="3.40.50.720">
    <property type="entry name" value="NAD(P)-binding Rossmann-like Domain"/>
    <property type="match status" value="1"/>
</dbReference>
<keyword evidence="8" id="KW-1185">Reference proteome</keyword>
<dbReference type="InterPro" id="IPR013332">
    <property type="entry name" value="KPR_N"/>
</dbReference>